<evidence type="ECO:0000313" key="3">
    <source>
        <dbReference type="Proteomes" id="UP001054252"/>
    </source>
</evidence>
<feature type="transmembrane region" description="Helical" evidence="1">
    <location>
        <begin position="113"/>
        <end position="132"/>
    </location>
</feature>
<evidence type="ECO:0000313" key="2">
    <source>
        <dbReference type="EMBL" id="GKV45476.1"/>
    </source>
</evidence>
<keyword evidence="1" id="KW-1133">Transmembrane helix</keyword>
<dbReference type="AlphaFoldDB" id="A0AAV5M9B5"/>
<comment type="caution">
    <text evidence="2">The sequence shown here is derived from an EMBL/GenBank/DDBJ whole genome shotgun (WGS) entry which is preliminary data.</text>
</comment>
<keyword evidence="1" id="KW-0812">Transmembrane</keyword>
<keyword evidence="3" id="KW-1185">Reference proteome</keyword>
<dbReference type="PANTHER" id="PTHR37224">
    <property type="entry name" value="OS02G0804400 PROTEIN"/>
    <property type="match status" value="1"/>
</dbReference>
<accession>A0AAV5M9B5</accession>
<dbReference type="Proteomes" id="UP001054252">
    <property type="component" value="Unassembled WGS sequence"/>
</dbReference>
<gene>
    <name evidence="2" type="ORF">SLEP1_g52550</name>
</gene>
<proteinExistence type="predicted"/>
<dbReference type="EMBL" id="BPVZ01000194">
    <property type="protein sequence ID" value="GKV45476.1"/>
    <property type="molecule type" value="Genomic_DNA"/>
</dbReference>
<feature type="transmembrane region" description="Helical" evidence="1">
    <location>
        <begin position="83"/>
        <end position="101"/>
    </location>
</feature>
<protein>
    <submittedName>
        <fullName evidence="2">Uncharacterized protein</fullName>
    </submittedName>
</protein>
<sequence>MVASAAGSGAVKLCYSSLNSRRLGPAKKLNGTIKFLVDSRNCSSSSMVERSFPIHAIDSQREEENPSLEDSGGSFISQEDLKYLGKLGAGSVIGAAVIKYGSIIFPEITRPNILQALIMVSTPVVIAVFLLISKSRTKSD</sequence>
<name>A0AAV5M9B5_9ROSI</name>
<organism evidence="2 3">
    <name type="scientific">Rubroshorea leprosula</name>
    <dbReference type="NCBI Taxonomy" id="152421"/>
    <lineage>
        <taxon>Eukaryota</taxon>
        <taxon>Viridiplantae</taxon>
        <taxon>Streptophyta</taxon>
        <taxon>Embryophyta</taxon>
        <taxon>Tracheophyta</taxon>
        <taxon>Spermatophyta</taxon>
        <taxon>Magnoliopsida</taxon>
        <taxon>eudicotyledons</taxon>
        <taxon>Gunneridae</taxon>
        <taxon>Pentapetalae</taxon>
        <taxon>rosids</taxon>
        <taxon>malvids</taxon>
        <taxon>Malvales</taxon>
        <taxon>Dipterocarpaceae</taxon>
        <taxon>Rubroshorea</taxon>
    </lineage>
</organism>
<evidence type="ECO:0000256" key="1">
    <source>
        <dbReference type="SAM" id="Phobius"/>
    </source>
</evidence>
<reference evidence="2 3" key="1">
    <citation type="journal article" date="2021" name="Commun. Biol.">
        <title>The genome of Shorea leprosula (Dipterocarpaceae) highlights the ecological relevance of drought in aseasonal tropical rainforests.</title>
        <authorList>
            <person name="Ng K.K.S."/>
            <person name="Kobayashi M.J."/>
            <person name="Fawcett J.A."/>
            <person name="Hatakeyama M."/>
            <person name="Paape T."/>
            <person name="Ng C.H."/>
            <person name="Ang C.C."/>
            <person name="Tnah L.H."/>
            <person name="Lee C.T."/>
            <person name="Nishiyama T."/>
            <person name="Sese J."/>
            <person name="O'Brien M.J."/>
            <person name="Copetti D."/>
            <person name="Mohd Noor M.I."/>
            <person name="Ong R.C."/>
            <person name="Putra M."/>
            <person name="Sireger I.Z."/>
            <person name="Indrioko S."/>
            <person name="Kosugi Y."/>
            <person name="Izuno A."/>
            <person name="Isagi Y."/>
            <person name="Lee S.L."/>
            <person name="Shimizu K.K."/>
        </authorList>
    </citation>
    <scope>NUCLEOTIDE SEQUENCE [LARGE SCALE GENOMIC DNA]</scope>
    <source>
        <strain evidence="2">214</strain>
    </source>
</reference>
<keyword evidence="1" id="KW-0472">Membrane</keyword>